<gene>
    <name evidence="2" type="ordered locus">DR_2276</name>
</gene>
<dbReference type="PIR" id="H75292">
    <property type="entry name" value="H75292"/>
</dbReference>
<dbReference type="InParanoid" id="Q9RS51"/>
<dbReference type="HOGENOM" id="CLU_3134818_0_0_0"/>
<accession>Q9RS51</accession>
<keyword evidence="3" id="KW-1185">Reference proteome</keyword>
<dbReference type="Proteomes" id="UP000002524">
    <property type="component" value="Chromosome 1"/>
</dbReference>
<sequence>MGRGAKWLPAALIALIFLVVALVWGMTGPTAVVLALCFLAAVLSASQRC</sequence>
<keyword evidence="1" id="KW-0812">Transmembrane</keyword>
<name>Q9RS51_DEIRA</name>
<dbReference type="EnsemblBacteria" id="AAF11832">
    <property type="protein sequence ID" value="AAF11832"/>
    <property type="gene ID" value="DR_2276"/>
</dbReference>
<keyword evidence="1" id="KW-0472">Membrane</keyword>
<protein>
    <submittedName>
        <fullName evidence="2">Uncharacterized protein</fullName>
    </submittedName>
</protein>
<organism evidence="2 3">
    <name type="scientific">Deinococcus radiodurans (strain ATCC 13939 / DSM 20539 / JCM 16871 / CCUG 27074 / LMG 4051 / NBRC 15346 / NCIMB 9279 / VKM B-1422 / R1)</name>
    <dbReference type="NCBI Taxonomy" id="243230"/>
    <lineage>
        <taxon>Bacteria</taxon>
        <taxon>Thermotogati</taxon>
        <taxon>Deinococcota</taxon>
        <taxon>Deinococci</taxon>
        <taxon>Deinococcales</taxon>
        <taxon>Deinococcaceae</taxon>
        <taxon>Deinococcus</taxon>
    </lineage>
</organism>
<reference evidence="2 3" key="1">
    <citation type="journal article" date="1999" name="Science">
        <title>Genome sequence of the radioresistant bacterium Deinococcus radiodurans R1.</title>
        <authorList>
            <person name="White O."/>
            <person name="Eisen J.A."/>
            <person name="Heidelberg J.F."/>
            <person name="Hickey E.K."/>
            <person name="Peterson J.D."/>
            <person name="Dodson R.J."/>
            <person name="Haft D.H."/>
            <person name="Gwinn M.L."/>
            <person name="Nelson W.C."/>
            <person name="Richardson D.L."/>
            <person name="Moffat K.S."/>
            <person name="Qin H."/>
            <person name="Jiang L."/>
            <person name="Pamphile W."/>
            <person name="Crosby M."/>
            <person name="Shen M."/>
            <person name="Vamathevan J.J."/>
            <person name="Lam P."/>
            <person name="McDonald L."/>
            <person name="Utterback T."/>
            <person name="Zalewski C."/>
            <person name="Makarova K.S."/>
            <person name="Aravind L."/>
            <person name="Daly M.J."/>
            <person name="Minton K.W."/>
            <person name="Fleischmann R.D."/>
            <person name="Ketchum K.A."/>
            <person name="Nelson K.E."/>
            <person name="Salzberg S."/>
            <person name="Smith H.O."/>
            <person name="Venter J.C."/>
            <person name="Fraser C.M."/>
        </authorList>
    </citation>
    <scope>NUCLEOTIDE SEQUENCE [LARGE SCALE GENOMIC DNA]</scope>
    <source>
        <strain evidence="3">ATCC 13939 / DSM 20539 / JCM 16871 / LMG 4051 / NBRC 15346 / NCIMB 9279 / R1 / VKM B-1422</strain>
    </source>
</reference>
<evidence type="ECO:0000313" key="2">
    <source>
        <dbReference type="EMBL" id="AAF11832.1"/>
    </source>
</evidence>
<feature type="transmembrane region" description="Helical" evidence="1">
    <location>
        <begin position="7"/>
        <end position="24"/>
    </location>
</feature>
<dbReference type="STRING" id="243230.DR_2276"/>
<keyword evidence="1" id="KW-1133">Transmembrane helix</keyword>
<evidence type="ECO:0000313" key="3">
    <source>
        <dbReference type="Proteomes" id="UP000002524"/>
    </source>
</evidence>
<dbReference type="KEGG" id="dra:DR_2276"/>
<dbReference type="EMBL" id="AE000513">
    <property type="protein sequence ID" value="AAF11832.1"/>
    <property type="molecule type" value="Genomic_DNA"/>
</dbReference>
<dbReference type="PaxDb" id="243230-DR_2276"/>
<dbReference type="PATRIC" id="fig|243230.17.peg.2504"/>
<dbReference type="AlphaFoldDB" id="Q9RS51"/>
<proteinExistence type="predicted"/>
<evidence type="ECO:0000256" key="1">
    <source>
        <dbReference type="SAM" id="Phobius"/>
    </source>
</evidence>